<dbReference type="GO" id="GO:0006508">
    <property type="term" value="P:proteolysis"/>
    <property type="evidence" value="ECO:0007669"/>
    <property type="project" value="UniProtKB-KW"/>
</dbReference>
<gene>
    <name evidence="4" type="ORF">SAMN05660350_04489</name>
</gene>
<keyword evidence="2" id="KW-0812">Transmembrane</keyword>
<feature type="transmembrane region" description="Helical" evidence="2">
    <location>
        <begin position="38"/>
        <end position="56"/>
    </location>
</feature>
<dbReference type="RefSeq" id="WP_083606529.1">
    <property type="nucleotide sequence ID" value="NZ_FRDM01000044.1"/>
</dbReference>
<name>A0A1M7UZJ4_9ACTN</name>
<sequence length="365" mass="37655">MRPSPRRTPSSQFATVAVDGQPPRSAGTPGQPRLRRHLLAAVWTVSTLAIGAVVLTSGATGPESVAKTLLAVLLLGATTAALLSWLGRPPAEGLPGAAPVTGRGRLAGLVTVVGLVLFPAGVAGVVVLVPLAAVAAGVLVRLRREVDRRQVGWALVLGLVAAGGGVLDGVARGNGPGVLFGAFQLPLTLVTLLAGWALARRAGWVPAAIGPSVALTAGPARGVRVAGWGFLLAVPWALGNVVNGPLETDHVTKGWQPVAAALQPGVAEEAWGRVFLIAALYVLFRRVARPDTALLCAALLATLWFAFLHAPAAPLTTLFLAALHVLPMTWLFLRRGLEAAIGFHVCLDLVRYAAAYAAFIALWSS</sequence>
<keyword evidence="4" id="KW-0645">Protease</keyword>
<keyword evidence="4" id="KW-0378">Hydrolase</keyword>
<organism evidence="4 5">
    <name type="scientific">Geodermatophilus obscurus</name>
    <dbReference type="NCBI Taxonomy" id="1861"/>
    <lineage>
        <taxon>Bacteria</taxon>
        <taxon>Bacillati</taxon>
        <taxon>Actinomycetota</taxon>
        <taxon>Actinomycetes</taxon>
        <taxon>Geodermatophilales</taxon>
        <taxon>Geodermatophilaceae</taxon>
        <taxon>Geodermatophilus</taxon>
    </lineage>
</organism>
<keyword evidence="2" id="KW-0472">Membrane</keyword>
<dbReference type="GO" id="GO:0004175">
    <property type="term" value="F:endopeptidase activity"/>
    <property type="evidence" value="ECO:0007669"/>
    <property type="project" value="UniProtKB-ARBA"/>
</dbReference>
<accession>A0A1M7UZJ4</accession>
<feature type="transmembrane region" description="Helical" evidence="2">
    <location>
        <begin position="292"/>
        <end position="309"/>
    </location>
</feature>
<dbReference type="GO" id="GO:0080120">
    <property type="term" value="P:CAAX-box protein maturation"/>
    <property type="evidence" value="ECO:0007669"/>
    <property type="project" value="UniProtKB-ARBA"/>
</dbReference>
<feature type="transmembrane region" description="Helical" evidence="2">
    <location>
        <begin position="68"/>
        <end position="86"/>
    </location>
</feature>
<evidence type="ECO:0000256" key="2">
    <source>
        <dbReference type="SAM" id="Phobius"/>
    </source>
</evidence>
<proteinExistence type="predicted"/>
<feature type="transmembrane region" description="Helical" evidence="2">
    <location>
        <begin position="345"/>
        <end position="364"/>
    </location>
</feature>
<dbReference type="Proteomes" id="UP000184428">
    <property type="component" value="Unassembled WGS sequence"/>
</dbReference>
<dbReference type="InterPro" id="IPR003675">
    <property type="entry name" value="Rce1/LyrA-like_dom"/>
</dbReference>
<keyword evidence="2" id="KW-1133">Transmembrane helix</keyword>
<feature type="transmembrane region" description="Helical" evidence="2">
    <location>
        <begin position="106"/>
        <end position="139"/>
    </location>
</feature>
<feature type="transmembrane region" description="Helical" evidence="2">
    <location>
        <begin position="151"/>
        <end position="171"/>
    </location>
</feature>
<feature type="transmembrane region" description="Helical" evidence="2">
    <location>
        <begin position="315"/>
        <end position="333"/>
    </location>
</feature>
<feature type="domain" description="CAAX prenyl protease 2/Lysostaphin resistance protein A-like" evidence="3">
    <location>
        <begin position="255"/>
        <end position="349"/>
    </location>
</feature>
<evidence type="ECO:0000259" key="3">
    <source>
        <dbReference type="Pfam" id="PF02517"/>
    </source>
</evidence>
<dbReference type="AlphaFoldDB" id="A0A1M7UZJ4"/>
<evidence type="ECO:0000313" key="4">
    <source>
        <dbReference type="EMBL" id="SHN88389.1"/>
    </source>
</evidence>
<feature type="region of interest" description="Disordered" evidence="1">
    <location>
        <begin position="1"/>
        <end position="31"/>
    </location>
</feature>
<evidence type="ECO:0000313" key="5">
    <source>
        <dbReference type="Proteomes" id="UP000184428"/>
    </source>
</evidence>
<evidence type="ECO:0000256" key="1">
    <source>
        <dbReference type="SAM" id="MobiDB-lite"/>
    </source>
</evidence>
<feature type="transmembrane region" description="Helical" evidence="2">
    <location>
        <begin position="177"/>
        <end position="199"/>
    </location>
</feature>
<dbReference type="EMBL" id="FRDM01000044">
    <property type="protein sequence ID" value="SHN88389.1"/>
    <property type="molecule type" value="Genomic_DNA"/>
</dbReference>
<dbReference type="Pfam" id="PF02517">
    <property type="entry name" value="Rce1-like"/>
    <property type="match status" value="1"/>
</dbReference>
<reference evidence="4 5" key="1">
    <citation type="submission" date="2016-12" db="EMBL/GenBank/DDBJ databases">
        <authorList>
            <person name="Song W.-J."/>
            <person name="Kurnit D.M."/>
        </authorList>
    </citation>
    <scope>NUCLEOTIDE SEQUENCE [LARGE SCALE GENOMIC DNA]</scope>
    <source>
        <strain evidence="4 5">DSM 43162</strain>
    </source>
</reference>
<protein>
    <submittedName>
        <fullName evidence="4">CAAX protease self-immunity</fullName>
    </submittedName>
</protein>
<dbReference type="OrthoDB" id="10020281at2"/>